<sequence>MFGGQDREGHTGWRRYDDTLFPVFHERFEEKWGPGTAPFLDPSVYDEDQPRPRAQWINVDTGAAVAVVPVWQDERENRSFAVFYLPPTGGIWVLHPGFTQYVEPGDTADARQAALRNDSFKKAVAHAEKFIYGTTRT</sequence>
<dbReference type="AlphaFoldDB" id="A0A5A7NSD0"/>
<evidence type="ECO:0000313" key="3">
    <source>
        <dbReference type="Proteomes" id="UP000325307"/>
    </source>
</evidence>
<dbReference type="EMBL" id="BKDJ01000006">
    <property type="protein sequence ID" value="GER23028.1"/>
    <property type="molecule type" value="Genomic_DNA"/>
</dbReference>
<gene>
    <name evidence="1" type="ORF">NCCP1664_15240</name>
    <name evidence="2" type="ORF">NCCP1664_15280</name>
</gene>
<keyword evidence="3" id="KW-1185">Reference proteome</keyword>
<dbReference type="RefSeq" id="WP_149956634.1">
    <property type="nucleotide sequence ID" value="NZ_BKDJ01000006.1"/>
</dbReference>
<evidence type="ECO:0000313" key="2">
    <source>
        <dbReference type="EMBL" id="GER23032.1"/>
    </source>
</evidence>
<dbReference type="Proteomes" id="UP000325307">
    <property type="component" value="Unassembled WGS sequence"/>
</dbReference>
<comment type="caution">
    <text evidence="2">The sequence shown here is derived from an EMBL/GenBank/DDBJ whole genome shotgun (WGS) entry which is preliminary data.</text>
</comment>
<proteinExistence type="predicted"/>
<reference evidence="2 3" key="1">
    <citation type="submission" date="2019-09" db="EMBL/GenBank/DDBJ databases">
        <title>Arthrobacter zafarii sp. nov., a moderately thermotolerant and halotolerant actinobacterium isolated from Cholistan desert soil of Pakistan.</title>
        <authorList>
            <person name="Amin A."/>
            <person name="Ahmed I."/>
            <person name="Khalid N."/>
            <person name="Schumann P."/>
            <person name="Busse H.J."/>
            <person name="Khan I.U."/>
            <person name="Li S."/>
            <person name="Li W.J."/>
        </authorList>
    </citation>
    <scope>NUCLEOTIDE SEQUENCE [LARGE SCALE GENOMIC DNA]</scope>
    <source>
        <strain evidence="2 3">NCCP-1664</strain>
    </source>
</reference>
<name>A0A5A7NSD0_9MICC</name>
<evidence type="ECO:0000313" key="1">
    <source>
        <dbReference type="EMBL" id="GER23028.1"/>
    </source>
</evidence>
<accession>A0A5A7NSD0</accession>
<protein>
    <submittedName>
        <fullName evidence="2">Uncharacterized protein</fullName>
    </submittedName>
</protein>
<dbReference type="EMBL" id="BKDJ01000006">
    <property type="protein sequence ID" value="GER23032.1"/>
    <property type="molecule type" value="Genomic_DNA"/>
</dbReference>
<dbReference type="OrthoDB" id="4940811at2"/>
<organism evidence="2 3">
    <name type="scientific">Zafaria cholistanensis</name>
    <dbReference type="NCBI Taxonomy" id="1682741"/>
    <lineage>
        <taxon>Bacteria</taxon>
        <taxon>Bacillati</taxon>
        <taxon>Actinomycetota</taxon>
        <taxon>Actinomycetes</taxon>
        <taxon>Micrococcales</taxon>
        <taxon>Micrococcaceae</taxon>
        <taxon>Zafaria</taxon>
    </lineage>
</organism>